<dbReference type="Gene3D" id="3.30.70.1150">
    <property type="entry name" value="ACT-like. Chain A, domain 2"/>
    <property type="match status" value="1"/>
</dbReference>
<comment type="pathway">
    <text evidence="2 8">Amino-acid biosynthesis; L-valine biosynthesis; L-valine from pyruvate: step 1/4.</text>
</comment>
<dbReference type="PANTHER" id="PTHR30239:SF0">
    <property type="entry name" value="ACETOLACTATE SYNTHASE SMALL SUBUNIT 1, CHLOROPLASTIC"/>
    <property type="match status" value="1"/>
</dbReference>
<feature type="domain" description="ACT" evidence="9">
    <location>
        <begin position="6"/>
        <end position="80"/>
    </location>
</feature>
<dbReference type="InterPro" id="IPR039557">
    <property type="entry name" value="AHAS_ACT"/>
</dbReference>
<dbReference type="InterPro" id="IPR002912">
    <property type="entry name" value="ACT_dom"/>
</dbReference>
<dbReference type="InterPro" id="IPR045865">
    <property type="entry name" value="ACT-like_dom_sf"/>
</dbReference>
<dbReference type="PROSITE" id="PS51671">
    <property type="entry name" value="ACT"/>
    <property type="match status" value="1"/>
</dbReference>
<comment type="subunit">
    <text evidence="4 8">Dimer of large and small chains.</text>
</comment>
<dbReference type="EMBL" id="CP120682">
    <property type="protein sequence ID" value="WKN36871.1"/>
    <property type="molecule type" value="Genomic_DNA"/>
</dbReference>
<evidence type="ECO:0000256" key="5">
    <source>
        <dbReference type="ARBA" id="ARBA00022605"/>
    </source>
</evidence>
<dbReference type="InterPro" id="IPR019455">
    <property type="entry name" value="Acetolactate_synth_ssu_C"/>
</dbReference>
<dbReference type="CDD" id="cd04878">
    <property type="entry name" value="ACT_AHAS"/>
    <property type="match status" value="1"/>
</dbReference>
<dbReference type="GO" id="GO:1990610">
    <property type="term" value="F:acetolactate synthase regulator activity"/>
    <property type="evidence" value="ECO:0007669"/>
    <property type="project" value="UniProtKB-UniRule"/>
</dbReference>
<evidence type="ECO:0000256" key="8">
    <source>
        <dbReference type="RuleBase" id="RU368092"/>
    </source>
</evidence>
<accession>A0AA49GR81</accession>
<proteinExistence type="inferred from homology"/>
<evidence type="ECO:0000256" key="2">
    <source>
        <dbReference type="ARBA" id="ARBA00005025"/>
    </source>
</evidence>
<comment type="similarity">
    <text evidence="3 8">Belongs to the acetolactate synthase small subunit family.</text>
</comment>
<dbReference type="Pfam" id="PF22629">
    <property type="entry name" value="ACT_AHAS_ss"/>
    <property type="match status" value="1"/>
</dbReference>
<keyword evidence="6 8" id="KW-0100">Branched-chain amino acid biosynthesis</keyword>
<dbReference type="Gene3D" id="3.30.70.260">
    <property type="match status" value="1"/>
</dbReference>
<dbReference type="NCBIfam" id="NF008864">
    <property type="entry name" value="PRK11895.1"/>
    <property type="match status" value="1"/>
</dbReference>
<name>A0AA49GR81_9BACT</name>
<dbReference type="EC" id="2.2.1.6" evidence="8"/>
<comment type="function">
    <text evidence="8">Catalyzes the conversion of 2 pyruvate molecules into acetolactate in the first common step of the biosynthetic pathway of the branched-amino acids such as leucine, isoleucine, and valine.</text>
</comment>
<dbReference type="InterPro" id="IPR054480">
    <property type="entry name" value="AHAS_small-like_ACT"/>
</dbReference>
<keyword evidence="8 10" id="KW-0808">Transferase</keyword>
<evidence type="ECO:0000256" key="4">
    <source>
        <dbReference type="ARBA" id="ARBA00011744"/>
    </source>
</evidence>
<evidence type="ECO:0000256" key="1">
    <source>
        <dbReference type="ARBA" id="ARBA00004974"/>
    </source>
</evidence>
<dbReference type="Pfam" id="PF10369">
    <property type="entry name" value="ALS_ss_C"/>
    <property type="match status" value="1"/>
</dbReference>
<dbReference type="AlphaFoldDB" id="A0AA49GR81"/>
<keyword evidence="5 8" id="KW-0028">Amino-acid biosynthesis</keyword>
<evidence type="ECO:0000256" key="3">
    <source>
        <dbReference type="ARBA" id="ARBA00006341"/>
    </source>
</evidence>
<dbReference type="InterPro" id="IPR004789">
    <property type="entry name" value="Acetalactate_synth_ssu"/>
</dbReference>
<dbReference type="GO" id="GO:0009099">
    <property type="term" value="P:L-valine biosynthetic process"/>
    <property type="evidence" value="ECO:0007669"/>
    <property type="project" value="UniProtKB-UniRule"/>
</dbReference>
<gene>
    <name evidence="10" type="primary">ilvN</name>
    <name evidence="10" type="ORF">K4G66_31385</name>
</gene>
<evidence type="ECO:0000313" key="10">
    <source>
        <dbReference type="EMBL" id="WKN36871.1"/>
    </source>
</evidence>
<protein>
    <recommendedName>
        <fullName evidence="8">Acetolactate synthase small subunit</fullName>
        <shortName evidence="8">AHAS</shortName>
        <shortName evidence="8">ALS</shortName>
        <ecNumber evidence="8">2.2.1.6</ecNumber>
    </recommendedName>
    <alternativeName>
        <fullName evidence="8">Acetohydroxy-acid synthase small subunit</fullName>
    </alternativeName>
</protein>
<reference evidence="10" key="1">
    <citation type="journal article" date="2023" name="Comput. Struct. Biotechnol. J.">
        <title>Discovery of a novel marine Bacteroidetes with a rich repertoire of carbohydrate-active enzymes.</title>
        <authorList>
            <person name="Chen B."/>
            <person name="Liu G."/>
            <person name="Chen Q."/>
            <person name="Wang H."/>
            <person name="Liu L."/>
            <person name="Tang K."/>
        </authorList>
    </citation>
    <scope>NUCLEOTIDE SEQUENCE</scope>
    <source>
        <strain evidence="10">TK19036</strain>
    </source>
</reference>
<dbReference type="GO" id="GO:0003984">
    <property type="term" value="F:acetolactate synthase activity"/>
    <property type="evidence" value="ECO:0007669"/>
    <property type="project" value="UniProtKB-UniRule"/>
</dbReference>
<evidence type="ECO:0000256" key="7">
    <source>
        <dbReference type="ARBA" id="ARBA00048670"/>
    </source>
</evidence>
<dbReference type="InterPro" id="IPR027271">
    <property type="entry name" value="Acetolactate_synth/TF_NikR_C"/>
</dbReference>
<dbReference type="PANTHER" id="PTHR30239">
    <property type="entry name" value="ACETOLACTATE SYNTHASE SMALL SUBUNIT"/>
    <property type="match status" value="1"/>
</dbReference>
<reference evidence="10" key="2">
    <citation type="journal article" date="2024" name="Antonie Van Leeuwenhoek">
        <title>Roseihalotalea indica gen. nov., sp. nov., a halophilic Bacteroidetes from mesopelagic Southwest Indian Ocean with higher carbohydrate metabolic potential.</title>
        <authorList>
            <person name="Chen B."/>
            <person name="Zhang M."/>
            <person name="Lin D."/>
            <person name="Ye J."/>
            <person name="Tang K."/>
        </authorList>
    </citation>
    <scope>NUCLEOTIDE SEQUENCE</scope>
    <source>
        <strain evidence="10">TK19036</strain>
    </source>
</reference>
<sequence>MKRRYTIIVFTENNFGLLNRITIIFSRRRTNIESLTVSETERKGISRFTIVIDYDENKIQKLIQQIRKIIGVLFVFHNEDHQVFFGQIAYYKVATQDYKEREEIMAVAHRHQAKVAYSEEDYIIIEKTGKEDEVSTMLHLLEPYGVLEFVKSGRIALVKDQYRFGQYAKNIGPEGWYSDEEFHELKDPERMNSVSY</sequence>
<organism evidence="10">
    <name type="scientific">Roseihalotalea indica</name>
    <dbReference type="NCBI Taxonomy" id="2867963"/>
    <lineage>
        <taxon>Bacteria</taxon>
        <taxon>Pseudomonadati</taxon>
        <taxon>Bacteroidota</taxon>
        <taxon>Cytophagia</taxon>
        <taxon>Cytophagales</taxon>
        <taxon>Catalimonadaceae</taxon>
        <taxon>Roseihalotalea</taxon>
    </lineage>
</organism>
<evidence type="ECO:0000256" key="6">
    <source>
        <dbReference type="ARBA" id="ARBA00023304"/>
    </source>
</evidence>
<dbReference type="NCBIfam" id="TIGR00119">
    <property type="entry name" value="acolac_sm"/>
    <property type="match status" value="1"/>
</dbReference>
<comment type="pathway">
    <text evidence="1 8">Amino-acid biosynthesis; L-isoleucine biosynthesis; L-isoleucine from 2-oxobutanoate: step 1/4.</text>
</comment>
<dbReference type="GO" id="GO:0005829">
    <property type="term" value="C:cytosol"/>
    <property type="evidence" value="ECO:0007669"/>
    <property type="project" value="TreeGrafter"/>
</dbReference>
<dbReference type="GO" id="GO:0009097">
    <property type="term" value="P:isoleucine biosynthetic process"/>
    <property type="evidence" value="ECO:0007669"/>
    <property type="project" value="UniProtKB-UniRule"/>
</dbReference>
<evidence type="ECO:0000259" key="9">
    <source>
        <dbReference type="PROSITE" id="PS51671"/>
    </source>
</evidence>
<comment type="catalytic activity">
    <reaction evidence="7 8">
        <text>2 pyruvate + H(+) = (2S)-2-acetolactate + CO2</text>
        <dbReference type="Rhea" id="RHEA:25249"/>
        <dbReference type="ChEBI" id="CHEBI:15361"/>
        <dbReference type="ChEBI" id="CHEBI:15378"/>
        <dbReference type="ChEBI" id="CHEBI:16526"/>
        <dbReference type="ChEBI" id="CHEBI:58476"/>
        <dbReference type="EC" id="2.2.1.6"/>
    </reaction>
</comment>
<dbReference type="SUPFAM" id="SSF55021">
    <property type="entry name" value="ACT-like"/>
    <property type="match status" value="2"/>
</dbReference>